<dbReference type="Proteomes" id="UP000092154">
    <property type="component" value="Unassembled WGS sequence"/>
</dbReference>
<feature type="transmembrane region" description="Helical" evidence="1">
    <location>
        <begin position="9"/>
        <end position="32"/>
    </location>
</feature>
<organism evidence="2 3">
    <name type="scientific">Rhizopogon vinicolor AM-OR11-026</name>
    <dbReference type="NCBI Taxonomy" id="1314800"/>
    <lineage>
        <taxon>Eukaryota</taxon>
        <taxon>Fungi</taxon>
        <taxon>Dikarya</taxon>
        <taxon>Basidiomycota</taxon>
        <taxon>Agaricomycotina</taxon>
        <taxon>Agaricomycetes</taxon>
        <taxon>Agaricomycetidae</taxon>
        <taxon>Boletales</taxon>
        <taxon>Suillineae</taxon>
        <taxon>Rhizopogonaceae</taxon>
        <taxon>Rhizopogon</taxon>
    </lineage>
</organism>
<reference evidence="2 3" key="1">
    <citation type="submission" date="2016-06" db="EMBL/GenBank/DDBJ databases">
        <title>Comparative genomics of the ectomycorrhizal sister species Rhizopogon vinicolor and Rhizopogon vesiculosus (Basidiomycota: Boletales) reveals a divergence of the mating type B locus.</title>
        <authorList>
            <consortium name="DOE Joint Genome Institute"/>
            <person name="Mujic A.B."/>
            <person name="Kuo A."/>
            <person name="Tritt A."/>
            <person name="Lipzen A."/>
            <person name="Chen C."/>
            <person name="Johnson J."/>
            <person name="Sharma A."/>
            <person name="Barry K."/>
            <person name="Grigoriev I.V."/>
            <person name="Spatafora J.W."/>
        </authorList>
    </citation>
    <scope>NUCLEOTIDE SEQUENCE [LARGE SCALE GENOMIC DNA]</scope>
    <source>
        <strain evidence="2 3">AM-OR11-026</strain>
    </source>
</reference>
<feature type="transmembrane region" description="Helical" evidence="1">
    <location>
        <begin position="44"/>
        <end position="63"/>
    </location>
</feature>
<keyword evidence="3" id="KW-1185">Reference proteome</keyword>
<keyword evidence="1" id="KW-0472">Membrane</keyword>
<proteinExistence type="predicted"/>
<evidence type="ECO:0000313" key="3">
    <source>
        <dbReference type="Proteomes" id="UP000092154"/>
    </source>
</evidence>
<protein>
    <submittedName>
        <fullName evidence="2">Uncharacterized protein</fullName>
    </submittedName>
</protein>
<keyword evidence="1" id="KW-0812">Transmembrane</keyword>
<keyword evidence="1" id="KW-1133">Transmembrane helix</keyword>
<dbReference type="AlphaFoldDB" id="A0A1B7MKY8"/>
<dbReference type="PROSITE" id="PS51257">
    <property type="entry name" value="PROKAR_LIPOPROTEIN"/>
    <property type="match status" value="1"/>
</dbReference>
<dbReference type="InParanoid" id="A0A1B7MKY8"/>
<dbReference type="EMBL" id="KV448801">
    <property type="protein sequence ID" value="OAX33270.1"/>
    <property type="molecule type" value="Genomic_DNA"/>
</dbReference>
<sequence length="78" mass="8315">MTAPRCSTVLFTVLLSSGISCLLLGLLLFLLFRSLTLFSASLPPAVTLIVSFALTVVTAALAVKAEFPPFFTVRHSKS</sequence>
<name>A0A1B7MKY8_9AGAM</name>
<evidence type="ECO:0000256" key="1">
    <source>
        <dbReference type="SAM" id="Phobius"/>
    </source>
</evidence>
<evidence type="ECO:0000313" key="2">
    <source>
        <dbReference type="EMBL" id="OAX33270.1"/>
    </source>
</evidence>
<accession>A0A1B7MKY8</accession>
<gene>
    <name evidence="2" type="ORF">K503DRAFT_775799</name>
</gene>